<evidence type="ECO:0000256" key="4">
    <source>
        <dbReference type="ARBA" id="ARBA00023125"/>
    </source>
</evidence>
<dbReference type="FunFam" id="4.10.280.10:FF:000017">
    <property type="entry name" value="Transcription factor bHLH66"/>
    <property type="match status" value="1"/>
</dbReference>
<evidence type="ECO:0000256" key="3">
    <source>
        <dbReference type="ARBA" id="ARBA00023015"/>
    </source>
</evidence>
<dbReference type="InterPro" id="IPR045843">
    <property type="entry name" value="IND-like"/>
</dbReference>
<dbReference type="EnsemblPlants" id="EMT30437">
    <property type="protein sequence ID" value="EMT30437"/>
    <property type="gene ID" value="F775_29822"/>
</dbReference>
<comment type="similarity">
    <text evidence="2">Belongs to the bHLH protein family.</text>
</comment>
<evidence type="ECO:0000256" key="6">
    <source>
        <dbReference type="ARBA" id="ARBA00023242"/>
    </source>
</evidence>
<evidence type="ECO:0000256" key="1">
    <source>
        <dbReference type="ARBA" id="ARBA00004123"/>
    </source>
</evidence>
<feature type="compositionally biased region" description="Low complexity" evidence="7">
    <location>
        <begin position="287"/>
        <end position="300"/>
    </location>
</feature>
<evidence type="ECO:0000313" key="8">
    <source>
        <dbReference type="EnsemblPlants" id="EMT30437"/>
    </source>
</evidence>
<keyword evidence="5" id="KW-0804">Transcription</keyword>
<keyword evidence="3" id="KW-0805">Transcription regulation</keyword>
<dbReference type="GO" id="GO:0005634">
    <property type="term" value="C:nucleus"/>
    <property type="evidence" value="ECO:0007669"/>
    <property type="project" value="UniProtKB-SubCell"/>
</dbReference>
<keyword evidence="4" id="KW-0238">DNA-binding</keyword>
<dbReference type="SMART" id="SM00353">
    <property type="entry name" value="HLH"/>
    <property type="match status" value="1"/>
</dbReference>
<sequence>MDYSNGSFFPSWPGNSASENYSFVDGSVESYAEEGGMPPTGYFRARSNQNLTFDEHEQNPAMLANGCLPYNTQTDLLSGEILSEDKHSNSLMELPQLQNNGSLQSNLIPPGTLQCTSTPGTFDLQLDTPGLLELPHALSSSIESNASTLCSTFQNVPSYMEPVSLEAFSFQGIQNAAMFNNTSHSNGNLSVFDEATMASLHDSKEFLSGSISSFGTAEQSQLAGSGLKAEQQEQNAMCNIPLPFASGSQMAVSEAQGAMIPSKISSTMHNNKSEYPVPISHSADAQNKANSANGNSASAKPRARARRGQATDPHSIAERLRREKISERMKNLQDLVPNSNKADKSSMLDEIIDYVKFLQLQVKVLSMSRLGAPGAVLPLLAESQTEGRSNSPLSSPTASQGLLDAAGPEDSLVFEQEVIKLMETSITNAMQYLQNKGLCLMPIALASAISNQKGTSAAAIPPERLQLYLISSFLLSEICALALGHVQISTLLGTDAGAGAHVPTSAWIQQ</sequence>
<dbReference type="InterPro" id="IPR036638">
    <property type="entry name" value="HLH_DNA-bd_sf"/>
</dbReference>
<dbReference type="GO" id="GO:0080147">
    <property type="term" value="P:root hair cell development"/>
    <property type="evidence" value="ECO:0007669"/>
    <property type="project" value="UniProtKB-ARBA"/>
</dbReference>
<dbReference type="GO" id="GO:0000981">
    <property type="term" value="F:DNA-binding transcription factor activity, RNA polymerase II-specific"/>
    <property type="evidence" value="ECO:0007669"/>
    <property type="project" value="TreeGrafter"/>
</dbReference>
<dbReference type="Pfam" id="PF00010">
    <property type="entry name" value="HLH"/>
    <property type="match status" value="1"/>
</dbReference>
<protein>
    <submittedName>
        <fullName evidence="8">Transcription factor bHLH82</fullName>
    </submittedName>
</protein>
<comment type="subcellular location">
    <subcellularLocation>
        <location evidence="1">Nucleus</location>
    </subcellularLocation>
</comment>
<dbReference type="Gene3D" id="4.10.280.10">
    <property type="entry name" value="Helix-loop-helix DNA-binding domain"/>
    <property type="match status" value="1"/>
</dbReference>
<dbReference type="PROSITE" id="PS50888">
    <property type="entry name" value="BHLH"/>
    <property type="match status" value="1"/>
</dbReference>
<evidence type="ECO:0000256" key="7">
    <source>
        <dbReference type="SAM" id="MobiDB-lite"/>
    </source>
</evidence>
<dbReference type="InterPro" id="IPR011598">
    <property type="entry name" value="bHLH_dom"/>
</dbReference>
<dbReference type="SUPFAM" id="SSF47459">
    <property type="entry name" value="HLH, helix-loop-helix DNA-binding domain"/>
    <property type="match status" value="1"/>
</dbReference>
<keyword evidence="6" id="KW-0539">Nucleus</keyword>
<dbReference type="AlphaFoldDB" id="M8CS59"/>
<feature type="region of interest" description="Disordered" evidence="7">
    <location>
        <begin position="285"/>
        <end position="317"/>
    </location>
</feature>
<dbReference type="GO" id="GO:0000978">
    <property type="term" value="F:RNA polymerase II cis-regulatory region sequence-specific DNA binding"/>
    <property type="evidence" value="ECO:0007669"/>
    <property type="project" value="TreeGrafter"/>
</dbReference>
<organism evidence="8">
    <name type="scientific">Aegilops tauschii</name>
    <name type="common">Tausch's goatgrass</name>
    <name type="synonym">Aegilops squarrosa</name>
    <dbReference type="NCBI Taxonomy" id="37682"/>
    <lineage>
        <taxon>Eukaryota</taxon>
        <taxon>Viridiplantae</taxon>
        <taxon>Streptophyta</taxon>
        <taxon>Embryophyta</taxon>
        <taxon>Tracheophyta</taxon>
        <taxon>Spermatophyta</taxon>
        <taxon>Magnoliopsida</taxon>
        <taxon>Liliopsida</taxon>
        <taxon>Poales</taxon>
        <taxon>Poaceae</taxon>
        <taxon>BOP clade</taxon>
        <taxon>Pooideae</taxon>
        <taxon>Triticodae</taxon>
        <taxon>Triticeae</taxon>
        <taxon>Triticinae</taxon>
        <taxon>Aegilops</taxon>
    </lineage>
</organism>
<evidence type="ECO:0000256" key="2">
    <source>
        <dbReference type="ARBA" id="ARBA00005510"/>
    </source>
</evidence>
<dbReference type="PANTHER" id="PTHR16223">
    <property type="entry name" value="TRANSCRIPTION FACTOR BHLH83-RELATED"/>
    <property type="match status" value="1"/>
</dbReference>
<dbReference type="GO" id="GO:0046983">
    <property type="term" value="F:protein dimerization activity"/>
    <property type="evidence" value="ECO:0007669"/>
    <property type="project" value="InterPro"/>
</dbReference>
<dbReference type="PANTHER" id="PTHR16223:SF62">
    <property type="entry name" value="OS06G0193400 PROTEIN"/>
    <property type="match status" value="1"/>
</dbReference>
<evidence type="ECO:0000256" key="5">
    <source>
        <dbReference type="ARBA" id="ARBA00023163"/>
    </source>
</evidence>
<accession>M8CS59</accession>
<name>M8CS59_AEGTA</name>
<reference evidence="8" key="1">
    <citation type="submission" date="2015-06" db="UniProtKB">
        <authorList>
            <consortium name="EnsemblPlants"/>
        </authorList>
    </citation>
    <scope>IDENTIFICATION</scope>
</reference>
<proteinExistence type="inferred from homology"/>